<feature type="chain" id="PRO_5035768480" description="Thioredoxin domain-containing protein" evidence="2">
    <location>
        <begin position="24"/>
        <end position="1243"/>
    </location>
</feature>
<comment type="caution">
    <text evidence="4">The sequence shown here is derived from an EMBL/GenBank/DDBJ whole genome shotgun (WGS) entry which is preliminary data.</text>
</comment>
<feature type="region of interest" description="Disordered" evidence="1">
    <location>
        <begin position="537"/>
        <end position="572"/>
    </location>
</feature>
<feature type="domain" description="Thioredoxin" evidence="3">
    <location>
        <begin position="880"/>
        <end position="1037"/>
    </location>
</feature>
<dbReference type="Pfam" id="PF02622">
    <property type="entry name" value="DUF179"/>
    <property type="match status" value="1"/>
</dbReference>
<dbReference type="EMBL" id="CM029053">
    <property type="protein sequence ID" value="KAG2548325.1"/>
    <property type="molecule type" value="Genomic_DNA"/>
</dbReference>
<evidence type="ECO:0000313" key="4">
    <source>
        <dbReference type="EMBL" id="KAG2548325.1"/>
    </source>
</evidence>
<keyword evidence="5" id="KW-1185">Reference proteome</keyword>
<dbReference type="PANTHER" id="PTHR31984">
    <property type="entry name" value="TRANSPORTER, PUTATIVE (DUF179)-RELATED"/>
    <property type="match status" value="1"/>
</dbReference>
<name>A0A8T0NHV1_PANVG</name>
<dbReference type="AlphaFoldDB" id="A0A8T0NHV1"/>
<dbReference type="InterPro" id="IPR013766">
    <property type="entry name" value="Thioredoxin_domain"/>
</dbReference>
<feature type="compositionally biased region" description="Polar residues" evidence="1">
    <location>
        <begin position="551"/>
        <end position="562"/>
    </location>
</feature>
<proteinExistence type="predicted"/>
<reference evidence="4" key="1">
    <citation type="submission" date="2020-05" db="EMBL/GenBank/DDBJ databases">
        <title>WGS assembly of Panicum virgatum.</title>
        <authorList>
            <person name="Lovell J.T."/>
            <person name="Jenkins J."/>
            <person name="Shu S."/>
            <person name="Juenger T.E."/>
            <person name="Schmutz J."/>
        </authorList>
    </citation>
    <scope>NUCLEOTIDE SEQUENCE</scope>
    <source>
        <strain evidence="4">AP13</strain>
    </source>
</reference>
<dbReference type="Gene3D" id="3.40.30.10">
    <property type="entry name" value="Glutaredoxin"/>
    <property type="match status" value="1"/>
</dbReference>
<evidence type="ECO:0000259" key="3">
    <source>
        <dbReference type="PROSITE" id="PS51352"/>
    </source>
</evidence>
<feature type="compositionally biased region" description="Basic and acidic residues" evidence="1">
    <location>
        <begin position="658"/>
        <end position="667"/>
    </location>
</feature>
<accession>A0A8T0NHV1</accession>
<feature type="compositionally biased region" description="Basic and acidic residues" evidence="1">
    <location>
        <begin position="697"/>
        <end position="706"/>
    </location>
</feature>
<dbReference type="PANTHER" id="PTHR31984:SF12">
    <property type="entry name" value="THIOREDOXIN DOMAIN-CONTAINING PROTEIN"/>
    <property type="match status" value="1"/>
</dbReference>
<feature type="signal peptide" evidence="2">
    <location>
        <begin position="1"/>
        <end position="23"/>
    </location>
</feature>
<gene>
    <name evidence="4" type="ORF">PVAP13_9KG160600</name>
</gene>
<evidence type="ECO:0000256" key="2">
    <source>
        <dbReference type="SAM" id="SignalP"/>
    </source>
</evidence>
<dbReference type="Proteomes" id="UP000823388">
    <property type="component" value="Chromosome 9K"/>
</dbReference>
<keyword evidence="2" id="KW-0732">Signal</keyword>
<organism evidence="4 5">
    <name type="scientific">Panicum virgatum</name>
    <name type="common">Blackwell switchgrass</name>
    <dbReference type="NCBI Taxonomy" id="38727"/>
    <lineage>
        <taxon>Eukaryota</taxon>
        <taxon>Viridiplantae</taxon>
        <taxon>Streptophyta</taxon>
        <taxon>Embryophyta</taxon>
        <taxon>Tracheophyta</taxon>
        <taxon>Spermatophyta</taxon>
        <taxon>Magnoliopsida</taxon>
        <taxon>Liliopsida</taxon>
        <taxon>Poales</taxon>
        <taxon>Poaceae</taxon>
        <taxon>PACMAD clade</taxon>
        <taxon>Panicoideae</taxon>
        <taxon>Panicodae</taxon>
        <taxon>Paniceae</taxon>
        <taxon>Panicinae</taxon>
        <taxon>Panicum</taxon>
        <taxon>Panicum sect. Hiantes</taxon>
    </lineage>
</organism>
<dbReference type="InterPro" id="IPR003774">
    <property type="entry name" value="AlgH-like"/>
</dbReference>
<feature type="region of interest" description="Disordered" evidence="1">
    <location>
        <begin position="655"/>
        <end position="766"/>
    </location>
</feature>
<dbReference type="InterPro" id="IPR036249">
    <property type="entry name" value="Thioredoxin-like_sf"/>
</dbReference>
<protein>
    <recommendedName>
        <fullName evidence="3">Thioredoxin domain-containing protein</fullName>
    </recommendedName>
</protein>
<sequence>MRRLLAAAWPCAILLLLLAGALGSPAFASSGAAAGRLEWQILTRANFSSQIQLHPHVLLLATMPWYGESRALMADIEHLVGSDEELGRLKLMVVYRNSEKLLTDAIGATEGIKVVYYQRSMRFKYQGKLRARDILSSMRHIMSLKHEEAPFEVLHTKEDVETFIESTDKSIILYESCGWFTRLAHGYGGSNQTYEVASSNNHTENVDISGKTLTRESDGPLELVSVVKKVIEDEELTFGGGGQLTDSSWKGGFTLANESVSEQIGNTDDGNRKCTMQMFHQFESFYAKLTAIAREYFLPPEIARFGLITERSLLPSLDVVNEGNPETWFVIIHYLGCTSCSIIVKDGDDLGNIVQSHHILGIKEVGADESGGKAIFPASRPSIILFIDRLSHSSKVGDESKFVIKLLRQYVQNNYPFHVSTGVLSSGTSKTRSKVVNSLRNTAISNAHSESGRLSAWASKLMALGDKMSVMVVNDGDNILYRTSSHDSGGSPLYDVLTKLLHKTRPGHRLKKTRINLVAKDVGLNMLSDDSKIQVVESPSAQESEYKRIDNSVTTTDNSNDGITEVSADGNTAEETEYIDDGQAPSILEKTLATYPDENYNDLESDFAEVEDQSKSEASDMSPDLQEDVSYNAYSSGEVEGILHRCTVEETVTETLESDERNMHAEQEESVSSNEQDDGSSAHKCIVEETVTETLESDERNMHAEQEESVSSNEQDDGSSVLGKKFRKNEDVTYEESTFNLHEESEESDTRCPHHATSSSSCSPVKDDAHFTEHVTSSISDDRFAGSFYFSDGGYRLLKTLSGGSIIPSLVIIDPVQQKHYVFPEEIEYSYASLQNYLDSFMNGSLPSYYHVTSSAISSKELPRPPFVNHDFHEANSIPQLTTDSFCPLVFGSAVCDSKSEVSFSNTENISSGWNKDVMVLFSNSWCGFCQRAELVVRELYRSFKSFSSYSDSSSANAQDVQVHTEGKNEKYAMKGFPVIYMIDCTSNECHHLLKSAGMEELYPTLLLFPAENKSAIAYEGGMSVVHLINFLESHVSNSRHLLEYKGYMWKKRMATQQDAPQAFQFHISDKGSGSVGSDLPNHSDVVTGSILTATDKLGTAVPFDNSKVLIVSSDSHGGFHGLIINKRLSWGIFKNLDSSMESIKHAPLFYGGPVVVQGYHLVSLSRVVLEGYMQVIPGVYYGNIIATSRVVTWIKSGEQSVDDLWFFLGYSGWGYNQLLDELSEGAWLVSGKPIEHLDWPET</sequence>
<dbReference type="Gene3D" id="3.40.1740.10">
    <property type="entry name" value="VC0467-like"/>
    <property type="match status" value="1"/>
</dbReference>
<dbReference type="SUPFAM" id="SSF52833">
    <property type="entry name" value="Thioredoxin-like"/>
    <property type="match status" value="1"/>
</dbReference>
<dbReference type="PROSITE" id="PS51352">
    <property type="entry name" value="THIOREDOXIN_2"/>
    <property type="match status" value="1"/>
</dbReference>
<evidence type="ECO:0000256" key="1">
    <source>
        <dbReference type="SAM" id="MobiDB-lite"/>
    </source>
</evidence>
<dbReference type="SUPFAM" id="SSF143456">
    <property type="entry name" value="VC0467-like"/>
    <property type="match status" value="1"/>
</dbReference>
<evidence type="ECO:0000313" key="5">
    <source>
        <dbReference type="Proteomes" id="UP000823388"/>
    </source>
</evidence>